<dbReference type="PANTHER" id="PTHR10434">
    <property type="entry name" value="1-ACYL-SN-GLYCEROL-3-PHOSPHATE ACYLTRANSFERASE"/>
    <property type="match status" value="1"/>
</dbReference>
<dbReference type="RefSeq" id="WP_125016463.1">
    <property type="nucleotide sequence ID" value="NZ_QWEZ01000002.1"/>
</dbReference>
<dbReference type="PROSITE" id="PS51257">
    <property type="entry name" value="PROKAR_LIPOPROTEIN"/>
    <property type="match status" value="1"/>
</dbReference>
<keyword evidence="7" id="KW-1185">Reference proteome</keyword>
<feature type="domain" description="Phospholipid/glycerol acyltransferase" evidence="5">
    <location>
        <begin position="74"/>
        <end position="188"/>
    </location>
</feature>
<dbReference type="CDD" id="cd07989">
    <property type="entry name" value="LPLAT_AGPAT-like"/>
    <property type="match status" value="1"/>
</dbReference>
<keyword evidence="4" id="KW-1133">Transmembrane helix</keyword>
<evidence type="ECO:0000313" key="6">
    <source>
        <dbReference type="EMBL" id="RRJ82589.1"/>
    </source>
</evidence>
<reference evidence="6 7" key="1">
    <citation type="submission" date="2018-08" db="EMBL/GenBank/DDBJ databases">
        <authorList>
            <person name="Khan S.A."/>
        </authorList>
    </citation>
    <scope>NUCLEOTIDE SEQUENCE [LARGE SCALE GENOMIC DNA]</scope>
    <source>
        <strain evidence="6 7">GTF-13</strain>
    </source>
</reference>
<dbReference type="EMBL" id="QWEZ01000002">
    <property type="protein sequence ID" value="RRJ82589.1"/>
    <property type="molecule type" value="Genomic_DNA"/>
</dbReference>
<dbReference type="Pfam" id="PF01553">
    <property type="entry name" value="Acyltransferase"/>
    <property type="match status" value="1"/>
</dbReference>
<evidence type="ECO:0000256" key="1">
    <source>
        <dbReference type="ARBA" id="ARBA00005189"/>
    </source>
</evidence>
<dbReference type="SMART" id="SM00563">
    <property type="entry name" value="PlsC"/>
    <property type="match status" value="1"/>
</dbReference>
<evidence type="ECO:0000256" key="3">
    <source>
        <dbReference type="ARBA" id="ARBA00023315"/>
    </source>
</evidence>
<evidence type="ECO:0000313" key="7">
    <source>
        <dbReference type="Proteomes" id="UP000280792"/>
    </source>
</evidence>
<keyword evidence="3 6" id="KW-0012">Acyltransferase</keyword>
<proteinExistence type="predicted"/>
<evidence type="ECO:0000256" key="4">
    <source>
        <dbReference type="SAM" id="Phobius"/>
    </source>
</evidence>
<keyword evidence="2 6" id="KW-0808">Transferase</keyword>
<keyword evidence="4" id="KW-0472">Membrane</keyword>
<evidence type="ECO:0000256" key="2">
    <source>
        <dbReference type="ARBA" id="ARBA00022679"/>
    </source>
</evidence>
<feature type="transmembrane region" description="Helical" evidence="4">
    <location>
        <begin position="12"/>
        <end position="32"/>
    </location>
</feature>
<evidence type="ECO:0000259" key="5">
    <source>
        <dbReference type="SMART" id="SM00563"/>
    </source>
</evidence>
<organism evidence="6 7">
    <name type="scientific">Aestuariirhabdus litorea</name>
    <dbReference type="NCBI Taxonomy" id="2528527"/>
    <lineage>
        <taxon>Bacteria</taxon>
        <taxon>Pseudomonadati</taxon>
        <taxon>Pseudomonadota</taxon>
        <taxon>Gammaproteobacteria</taxon>
        <taxon>Oceanospirillales</taxon>
        <taxon>Aestuariirhabdaceae</taxon>
        <taxon>Aestuariirhabdus</taxon>
    </lineage>
</organism>
<dbReference type="InterPro" id="IPR002123">
    <property type="entry name" value="Plipid/glycerol_acylTrfase"/>
</dbReference>
<dbReference type="PANTHER" id="PTHR10434:SF40">
    <property type="entry name" value="1-ACYL-SN-GLYCEROL-3-PHOSPHATE ACYLTRANSFERASE"/>
    <property type="match status" value="1"/>
</dbReference>
<dbReference type="AlphaFoldDB" id="A0A3P3VLI4"/>
<gene>
    <name evidence="6" type="ORF">D0544_12040</name>
</gene>
<comment type="pathway">
    <text evidence="1">Lipid metabolism.</text>
</comment>
<name>A0A3P3VLI4_9GAMM</name>
<protein>
    <submittedName>
        <fullName evidence="6">1-acyl-sn-glycerol-3-phosphate acyltransferase</fullName>
    </submittedName>
</protein>
<reference evidence="6 7" key="2">
    <citation type="submission" date="2018-12" db="EMBL/GenBank/DDBJ databases">
        <title>Simiduia agarivorans gen. nov., sp. nov., a marine, agarolytic bacterium isolated from shallow coastal water from Keelung, Taiwan.</title>
        <authorList>
            <person name="Shieh W.Y."/>
        </authorList>
    </citation>
    <scope>NUCLEOTIDE SEQUENCE [LARGE SCALE GENOMIC DNA]</scope>
    <source>
        <strain evidence="6 7">GTF-13</strain>
    </source>
</reference>
<dbReference type="Proteomes" id="UP000280792">
    <property type="component" value="Unassembled WGS sequence"/>
</dbReference>
<dbReference type="SUPFAM" id="SSF69593">
    <property type="entry name" value="Glycerol-3-phosphate (1)-acyltransferase"/>
    <property type="match status" value="1"/>
</dbReference>
<dbReference type="GO" id="GO:0003841">
    <property type="term" value="F:1-acylglycerol-3-phosphate O-acyltransferase activity"/>
    <property type="evidence" value="ECO:0007669"/>
    <property type="project" value="TreeGrafter"/>
</dbReference>
<accession>A0A3P3VLI4</accession>
<comment type="caution">
    <text evidence="6">The sequence shown here is derived from an EMBL/GenBank/DDBJ whole genome shotgun (WGS) entry which is preliminary data.</text>
</comment>
<sequence length="253" mass="28347">MVAVVRTGLFYLLLALWTLFISCVVILFAWMVTRDKRHHRFVQPYGRGVMRLCSWICGVHYRVRGREHIPAVSAVVAANHQSTWETFFLQTLLTPQAQVVKKELMSIPFFGWAFHLLCAIPIDRSNPKKALIKIIQESSQYLTQGFWVLVFPEGTRRPVGSPGRFTQGAAAMATRANKPILPIAHNAGRCWPGRAWIKHPGIIDVVIGPLISIEGKSSKQITTEAEHWIHTTLAEIDPPSVSMVEPTSETTAS</sequence>
<keyword evidence="4" id="KW-0812">Transmembrane</keyword>
<dbReference type="GO" id="GO:0006654">
    <property type="term" value="P:phosphatidic acid biosynthetic process"/>
    <property type="evidence" value="ECO:0007669"/>
    <property type="project" value="TreeGrafter"/>
</dbReference>